<dbReference type="PROSITE" id="PS50181">
    <property type="entry name" value="FBOX"/>
    <property type="match status" value="1"/>
</dbReference>
<name>A0A8X7QMG4_BRACI</name>
<comment type="caution">
    <text evidence="2">The sequence shown here is derived from an EMBL/GenBank/DDBJ whole genome shotgun (WGS) entry which is preliminary data.</text>
</comment>
<dbReference type="PANTHER" id="PTHR31111">
    <property type="entry name" value="BNAA05G37150D PROTEIN-RELATED"/>
    <property type="match status" value="1"/>
</dbReference>
<dbReference type="Pfam" id="PF08268">
    <property type="entry name" value="FBA_3"/>
    <property type="match status" value="1"/>
</dbReference>
<feature type="domain" description="F-box" evidence="1">
    <location>
        <begin position="1"/>
        <end position="49"/>
    </location>
</feature>
<dbReference type="Proteomes" id="UP000886595">
    <property type="component" value="Unassembled WGS sequence"/>
</dbReference>
<evidence type="ECO:0000259" key="1">
    <source>
        <dbReference type="PROSITE" id="PS50181"/>
    </source>
</evidence>
<evidence type="ECO:0000313" key="2">
    <source>
        <dbReference type="EMBL" id="KAG2273155.1"/>
    </source>
</evidence>
<gene>
    <name evidence="2" type="ORF">Bca52824_067710</name>
</gene>
<protein>
    <recommendedName>
        <fullName evidence="1">F-box domain-containing protein</fullName>
    </recommendedName>
</protein>
<dbReference type="SUPFAM" id="SSF81383">
    <property type="entry name" value="F-box domain"/>
    <property type="match status" value="1"/>
</dbReference>
<dbReference type="InterPro" id="IPR017451">
    <property type="entry name" value="F-box-assoc_interact_dom"/>
</dbReference>
<dbReference type="InterPro" id="IPR001810">
    <property type="entry name" value="F-box_dom"/>
</dbReference>
<organism evidence="2 3">
    <name type="scientific">Brassica carinata</name>
    <name type="common">Ethiopian mustard</name>
    <name type="synonym">Abyssinian cabbage</name>
    <dbReference type="NCBI Taxonomy" id="52824"/>
    <lineage>
        <taxon>Eukaryota</taxon>
        <taxon>Viridiplantae</taxon>
        <taxon>Streptophyta</taxon>
        <taxon>Embryophyta</taxon>
        <taxon>Tracheophyta</taxon>
        <taxon>Spermatophyta</taxon>
        <taxon>Magnoliopsida</taxon>
        <taxon>eudicotyledons</taxon>
        <taxon>Gunneridae</taxon>
        <taxon>Pentapetalae</taxon>
        <taxon>rosids</taxon>
        <taxon>malvids</taxon>
        <taxon>Brassicales</taxon>
        <taxon>Brassicaceae</taxon>
        <taxon>Brassiceae</taxon>
        <taxon>Brassica</taxon>
    </lineage>
</organism>
<dbReference type="PANTHER" id="PTHR31111:SF23">
    <property type="entry name" value="F-BOX ASSOCIATED DOMAIN-CONTAINING PROTEIN"/>
    <property type="match status" value="1"/>
</dbReference>
<evidence type="ECO:0000313" key="3">
    <source>
        <dbReference type="Proteomes" id="UP000886595"/>
    </source>
</evidence>
<dbReference type="AlphaFoldDB" id="A0A8X7QMG4"/>
<sequence>MEINQLPQEMLHAIMLRVSFETLVECLRVCKKWRTTILDEGFKEKYQHQSMSRLRLLFLYSEHPERLFQSVCQEKPSLLSSKRQLRFDTDQEFEMVSQPQQGLVCLSFEHQFLLCNLGTKKCKTLPRPEGEPSAEVYFFGYDEARGVFKLLGVPCVNVARGGRRTQMQPPLVLTVKLAEEESWRSVEAQQLPYTPVTESVCINGVLFYGARSVVDLNTYKVITFNLESERFGFIDLPDGLQINRIVDTLVTYQGNVCLVKNHYLESDDGTRGFEVFVKDGNEEDKMKPLFLVIPRWRAVAKGLPFLFQGTTKNGELVFATQSVQIDGSHYLLYYNADTQHLRKLKIEGGSRGDVETYLDHADTLLLT</sequence>
<proteinExistence type="predicted"/>
<dbReference type="EMBL" id="JAAMPC010000013">
    <property type="protein sequence ID" value="KAG2273155.1"/>
    <property type="molecule type" value="Genomic_DNA"/>
</dbReference>
<dbReference type="NCBIfam" id="TIGR01640">
    <property type="entry name" value="F_box_assoc_1"/>
    <property type="match status" value="1"/>
</dbReference>
<dbReference type="InterPro" id="IPR036047">
    <property type="entry name" value="F-box-like_dom_sf"/>
</dbReference>
<dbReference type="InterPro" id="IPR013187">
    <property type="entry name" value="F-box-assoc_dom_typ3"/>
</dbReference>
<dbReference type="SMART" id="SM00256">
    <property type="entry name" value="FBOX"/>
    <property type="match status" value="1"/>
</dbReference>
<accession>A0A8X7QMG4</accession>
<keyword evidence="3" id="KW-1185">Reference proteome</keyword>
<dbReference type="OrthoDB" id="1106730at2759"/>
<dbReference type="Pfam" id="PF00646">
    <property type="entry name" value="F-box"/>
    <property type="match status" value="1"/>
</dbReference>
<reference evidence="2 3" key="1">
    <citation type="submission" date="2020-02" db="EMBL/GenBank/DDBJ databases">
        <authorList>
            <person name="Ma Q."/>
            <person name="Huang Y."/>
            <person name="Song X."/>
            <person name="Pei D."/>
        </authorList>
    </citation>
    <scope>NUCLEOTIDE SEQUENCE [LARGE SCALE GENOMIC DNA]</scope>
    <source>
        <strain evidence="2">Sxm20200214</strain>
        <tissue evidence="2">Leaf</tissue>
    </source>
</reference>
<dbReference type="Gene3D" id="1.20.1280.50">
    <property type="match status" value="1"/>
</dbReference>